<keyword evidence="2" id="KW-0732">Signal</keyword>
<feature type="signal peptide" evidence="2">
    <location>
        <begin position="1"/>
        <end position="28"/>
    </location>
</feature>
<organism evidence="4 5">
    <name type="scientific">Dissulfurirhabdus thermomarina</name>
    <dbReference type="NCBI Taxonomy" id="1765737"/>
    <lineage>
        <taxon>Bacteria</taxon>
        <taxon>Deltaproteobacteria</taxon>
        <taxon>Dissulfurirhabdaceae</taxon>
        <taxon>Dissulfurirhabdus</taxon>
    </lineage>
</organism>
<keyword evidence="5" id="KW-1185">Reference proteome</keyword>
<dbReference type="GO" id="GO:0004792">
    <property type="term" value="F:thiosulfate-cyanide sulfurtransferase activity"/>
    <property type="evidence" value="ECO:0007669"/>
    <property type="project" value="InterPro"/>
</dbReference>
<feature type="domain" description="Rhodanese" evidence="3">
    <location>
        <begin position="45"/>
        <end position="157"/>
    </location>
</feature>
<dbReference type="Pfam" id="PF00581">
    <property type="entry name" value="Rhodanese"/>
    <property type="match status" value="2"/>
</dbReference>
<comment type="caution">
    <text evidence="4">The sequence shown here is derived from an EMBL/GenBank/DDBJ whole genome shotgun (WGS) entry which is preliminary data.</text>
</comment>
<evidence type="ECO:0000256" key="1">
    <source>
        <dbReference type="ARBA" id="ARBA00022737"/>
    </source>
</evidence>
<dbReference type="InterPro" id="IPR001763">
    <property type="entry name" value="Rhodanese-like_dom"/>
</dbReference>
<dbReference type="CDD" id="cd01448">
    <property type="entry name" value="TST_Repeat_1"/>
    <property type="match status" value="1"/>
</dbReference>
<keyword evidence="1" id="KW-0677">Repeat</keyword>
<accession>A0A6N9TJY6</accession>
<keyword evidence="4" id="KW-0808">Transferase</keyword>
<gene>
    <name evidence="4" type="ORF">G3N55_00795</name>
</gene>
<dbReference type="Proteomes" id="UP000469346">
    <property type="component" value="Unassembled WGS sequence"/>
</dbReference>
<dbReference type="EMBL" id="JAAGRR010000003">
    <property type="protein sequence ID" value="NDY41389.1"/>
    <property type="molecule type" value="Genomic_DNA"/>
</dbReference>
<feature type="domain" description="Rhodanese" evidence="3">
    <location>
        <begin position="187"/>
        <end position="301"/>
    </location>
</feature>
<dbReference type="PROSITE" id="PS50206">
    <property type="entry name" value="RHODANESE_3"/>
    <property type="match status" value="2"/>
</dbReference>
<sequence length="331" mass="35716">MKKRTGFGSGVIGWLVCLAMGLAPGAAAGGAPPLVDTAWLAGHLGRKGLVVMDVRTEANYAFAHIPGAVSVPYGEMEPPGDEGELLMVPEGELTDLLQEAGVNRDSHVVVYAHGNTVSDASKAGAVYWILKANGLERVSMLNGGFTKWTFEGRKVVKDEPAPRRGDFVARRDPRAIAGLDDVRRAIADPRTFLVDARNPDQHFGHTKRADVACYGHIPSSVSLPAAYLTNAGRNRAPATLKDEAVLEALARGVGLPADKGAGIIVYCNTAQFAGIDYLVLHDVLGYENVRVYDGSMLEYCRRRGDLPLERFSWGRPSGRAAGPDDDRRRRR</sequence>
<evidence type="ECO:0000313" key="4">
    <source>
        <dbReference type="EMBL" id="NDY41389.1"/>
    </source>
</evidence>
<dbReference type="Gene3D" id="3.40.250.10">
    <property type="entry name" value="Rhodanese-like domain"/>
    <property type="match status" value="2"/>
</dbReference>
<dbReference type="PANTHER" id="PTHR43855:SF1">
    <property type="entry name" value="THIOSULFATE SULFURTRANSFERASE"/>
    <property type="match status" value="1"/>
</dbReference>
<protein>
    <submittedName>
        <fullName evidence="4">Sulfurtransferase</fullName>
    </submittedName>
</protein>
<reference evidence="4 5" key="1">
    <citation type="submission" date="2020-02" db="EMBL/GenBank/DDBJ databases">
        <title>Comparative genomics of sulfur disproportionating microorganisms.</title>
        <authorList>
            <person name="Ward L.M."/>
            <person name="Bertran E."/>
            <person name="Johnston D.T."/>
        </authorList>
    </citation>
    <scope>NUCLEOTIDE SEQUENCE [LARGE SCALE GENOMIC DNA]</scope>
    <source>
        <strain evidence="4 5">DSM 100025</strain>
    </source>
</reference>
<evidence type="ECO:0000256" key="2">
    <source>
        <dbReference type="SAM" id="SignalP"/>
    </source>
</evidence>
<dbReference type="PANTHER" id="PTHR43855">
    <property type="entry name" value="THIOSULFATE SULFURTRANSFERASE"/>
    <property type="match status" value="1"/>
</dbReference>
<proteinExistence type="predicted"/>
<name>A0A6N9TJY6_DISTH</name>
<dbReference type="AlphaFoldDB" id="A0A6N9TJY6"/>
<dbReference type="InterPro" id="IPR036873">
    <property type="entry name" value="Rhodanese-like_dom_sf"/>
</dbReference>
<evidence type="ECO:0000313" key="5">
    <source>
        <dbReference type="Proteomes" id="UP000469346"/>
    </source>
</evidence>
<dbReference type="PROSITE" id="PS00380">
    <property type="entry name" value="RHODANESE_1"/>
    <property type="match status" value="1"/>
</dbReference>
<dbReference type="SMART" id="SM00450">
    <property type="entry name" value="RHOD"/>
    <property type="match status" value="2"/>
</dbReference>
<evidence type="ECO:0000259" key="3">
    <source>
        <dbReference type="PROSITE" id="PS50206"/>
    </source>
</evidence>
<dbReference type="RefSeq" id="WP_163297550.1">
    <property type="nucleotide sequence ID" value="NZ_JAAGRR010000003.1"/>
</dbReference>
<feature type="chain" id="PRO_5026867430" evidence="2">
    <location>
        <begin position="29"/>
        <end position="331"/>
    </location>
</feature>
<dbReference type="SUPFAM" id="SSF52821">
    <property type="entry name" value="Rhodanese/Cell cycle control phosphatase"/>
    <property type="match status" value="2"/>
</dbReference>
<dbReference type="InterPro" id="IPR051126">
    <property type="entry name" value="Thiosulfate_sulfurtransferase"/>
</dbReference>
<dbReference type="InterPro" id="IPR001307">
    <property type="entry name" value="Thiosulphate_STrfase_CS"/>
</dbReference>